<reference evidence="1" key="1">
    <citation type="journal article" date="2014" name="J. Antimicrob. Chemother.">
        <title>Nucleotide sequences of 16 transmissible plasmids identified in nine multidrug-resistant Escherichia coli isolates expressing an ESBL phenotype isolated from food-producing animals and healthy humans.</title>
        <authorList>
            <person name="Wang J."/>
            <person name="Stephan R."/>
            <person name="Power K."/>
            <person name="Yan Q."/>
            <person name="Hachler H."/>
            <person name="Fanning S."/>
        </authorList>
    </citation>
    <scope>NUCLEOTIDE SEQUENCE</scope>
    <source>
        <strain evidence="1">Lamb-2</strain>
        <plasmid evidence="1">pL2-87</plasmid>
    </source>
</reference>
<dbReference type="AlphaFoldDB" id="A0A075MJA6"/>
<geneLocation type="plasmid" evidence="1">
    <name>pL2-87</name>
</geneLocation>
<evidence type="ECO:0000313" key="1">
    <source>
        <dbReference type="EMBL" id="AIF79226.1"/>
    </source>
</evidence>
<sequence>MKRDFPRARATHSPWDRKKAGLTSRLFCACLSPPSAVPVKMPC</sequence>
<dbReference type="EMBL" id="KJ484640">
    <property type="protein sequence ID" value="AIF79226.1"/>
    <property type="molecule type" value="Genomic_DNA"/>
</dbReference>
<name>A0A075MJA6_ECOLX</name>
<accession>A0A075MJA6</accession>
<protein>
    <submittedName>
        <fullName evidence="1">Uncharacterized protein</fullName>
    </submittedName>
</protein>
<organism evidence="1">
    <name type="scientific">Escherichia coli</name>
    <dbReference type="NCBI Taxonomy" id="562"/>
    <lineage>
        <taxon>Bacteria</taxon>
        <taxon>Pseudomonadati</taxon>
        <taxon>Pseudomonadota</taxon>
        <taxon>Gammaproteobacteria</taxon>
        <taxon>Enterobacterales</taxon>
        <taxon>Enterobacteriaceae</taxon>
        <taxon>Escherichia</taxon>
    </lineage>
</organism>
<proteinExistence type="predicted"/>
<keyword evidence="1" id="KW-0614">Plasmid</keyword>